<dbReference type="Proteomes" id="UP001367676">
    <property type="component" value="Unassembled WGS sequence"/>
</dbReference>
<dbReference type="AlphaFoldDB" id="A0AAN9T9N2"/>
<evidence type="ECO:0000313" key="1">
    <source>
        <dbReference type="EMBL" id="KAK7576220.1"/>
    </source>
</evidence>
<reference evidence="1 2" key="1">
    <citation type="submission" date="2024-03" db="EMBL/GenBank/DDBJ databases">
        <title>Adaptation during the transition from Ophiocordyceps entomopathogen to insect associate is accompanied by gene loss and intensified selection.</title>
        <authorList>
            <person name="Ward C.M."/>
            <person name="Onetto C.A."/>
            <person name="Borneman A.R."/>
        </authorList>
    </citation>
    <scope>NUCLEOTIDE SEQUENCE [LARGE SCALE GENOMIC DNA]</scope>
    <source>
        <strain evidence="1">AWRI1</strain>
        <tissue evidence="1">Single Adult Female</tissue>
    </source>
</reference>
<protein>
    <submittedName>
        <fullName evidence="1">Uncharacterized protein</fullName>
    </submittedName>
</protein>
<keyword evidence="2" id="KW-1185">Reference proteome</keyword>
<dbReference type="EMBL" id="JBBCAQ010000036">
    <property type="protein sequence ID" value="KAK7576220.1"/>
    <property type="molecule type" value="Genomic_DNA"/>
</dbReference>
<comment type="caution">
    <text evidence="1">The sequence shown here is derived from an EMBL/GenBank/DDBJ whole genome shotgun (WGS) entry which is preliminary data.</text>
</comment>
<organism evidence="1 2">
    <name type="scientific">Parthenolecanium corni</name>
    <dbReference type="NCBI Taxonomy" id="536013"/>
    <lineage>
        <taxon>Eukaryota</taxon>
        <taxon>Metazoa</taxon>
        <taxon>Ecdysozoa</taxon>
        <taxon>Arthropoda</taxon>
        <taxon>Hexapoda</taxon>
        <taxon>Insecta</taxon>
        <taxon>Pterygota</taxon>
        <taxon>Neoptera</taxon>
        <taxon>Paraneoptera</taxon>
        <taxon>Hemiptera</taxon>
        <taxon>Sternorrhyncha</taxon>
        <taxon>Coccoidea</taxon>
        <taxon>Coccidae</taxon>
        <taxon>Parthenolecanium</taxon>
    </lineage>
</organism>
<evidence type="ECO:0000313" key="2">
    <source>
        <dbReference type="Proteomes" id="UP001367676"/>
    </source>
</evidence>
<gene>
    <name evidence="1" type="ORF">V9T40_012506</name>
</gene>
<accession>A0AAN9T9N2</accession>
<sequence>MTHSPNSYRCPKEKYHHCCSQFWHSIVPSQTTSAQYPIVFLLPDH</sequence>
<proteinExistence type="predicted"/>
<name>A0AAN9T9N2_9HEMI</name>